<reference evidence="2 3" key="1">
    <citation type="journal article" date="2014" name="Genome Announc.">
        <title>Draft Genome Sequence of Magnetospirillum sp. Strain SO-1, a Freshwater Magnetotactic Bacterium Isolated from the Ol'khovka River, Russia.</title>
        <authorList>
            <person name="Grouzdev D.S."/>
            <person name="Dziuba M.V."/>
            <person name="Sukhacheva M.S."/>
            <person name="Mardanov A.V."/>
            <person name="Beletskiy A.V."/>
            <person name="Kuznetsov B.B."/>
            <person name="Skryabin K.G."/>
        </authorList>
    </citation>
    <scope>NUCLEOTIDE SEQUENCE [LARGE SCALE GENOMIC DNA]</scope>
    <source>
        <strain evidence="2 3">SO-1</strain>
    </source>
</reference>
<feature type="transmembrane region" description="Helical" evidence="1">
    <location>
        <begin position="295"/>
        <end position="316"/>
    </location>
</feature>
<keyword evidence="1" id="KW-0812">Transmembrane</keyword>
<dbReference type="NCBIfam" id="NF010613">
    <property type="entry name" value="PRK14013.1-3"/>
    <property type="match status" value="1"/>
</dbReference>
<evidence type="ECO:0008006" key="4">
    <source>
        <dbReference type="Google" id="ProtNLM"/>
    </source>
</evidence>
<dbReference type="InterPro" id="IPR007427">
    <property type="entry name" value="DUF475"/>
</dbReference>
<dbReference type="EMBL" id="AONQ01000053">
    <property type="protein sequence ID" value="EME68760.1"/>
    <property type="molecule type" value="Genomic_DNA"/>
</dbReference>
<dbReference type="RefSeq" id="WP_008619766.1">
    <property type="nucleotide sequence ID" value="NZ_AONQ01000053.1"/>
</dbReference>
<sequence length="350" mass="37795">MSTLVANLRYFKGSLVFTLISLVLAWFVGLEYGKTVSAALSTLFIVAVLAVLEVSLSFDNAVVNAKVLRTMPPVWQRRFITWGILIAVFGMRIVFPLLIVGIMAEISPWQALVLAASQPEEYARVMTAAHVSIAAFGGTFLAMVGLKFFFDVHKDVHWVRVIEEPLTKLGKIEAVEIALVLITLYGVSRLLPEASVLPFVLSGMLGIVTFVVVEGVSALMGVEEEGAELVAKSGFASFLYLEVLDASFSFDGVIGAFALTNNLFVIALGLGIGAMFVRSLTIMLVERGTLSAYRYLEHGAFWAILALAALMLVGSVTHIPEVITGLIGAVLIALSFISSVRQNRQESSDS</sequence>
<keyword evidence="3" id="KW-1185">Reference proteome</keyword>
<organism evidence="2 3">
    <name type="scientific">Paramagnetospirillum caucaseum</name>
    <dbReference type="NCBI Taxonomy" id="1244869"/>
    <lineage>
        <taxon>Bacteria</taxon>
        <taxon>Pseudomonadati</taxon>
        <taxon>Pseudomonadota</taxon>
        <taxon>Alphaproteobacteria</taxon>
        <taxon>Rhodospirillales</taxon>
        <taxon>Magnetospirillaceae</taxon>
        <taxon>Paramagnetospirillum</taxon>
    </lineage>
</organism>
<feature type="transmembrane region" description="Helical" evidence="1">
    <location>
        <begin position="199"/>
        <end position="222"/>
    </location>
</feature>
<evidence type="ECO:0000313" key="2">
    <source>
        <dbReference type="EMBL" id="EME68760.1"/>
    </source>
</evidence>
<name>M2Z338_9PROT</name>
<dbReference type="PANTHER" id="PTHR30238:SF4">
    <property type="entry name" value="SLL1022 PROTEIN"/>
    <property type="match status" value="1"/>
</dbReference>
<feature type="transmembrane region" description="Helical" evidence="1">
    <location>
        <begin position="36"/>
        <end position="58"/>
    </location>
</feature>
<keyword evidence="1" id="KW-1133">Transmembrane helix</keyword>
<dbReference type="PANTHER" id="PTHR30238">
    <property type="entry name" value="MEMBRANE BOUND PREDICTED REDOX MODULATOR"/>
    <property type="match status" value="1"/>
</dbReference>
<dbReference type="STRING" id="1244869.H261_16780"/>
<feature type="transmembrane region" description="Helical" evidence="1">
    <location>
        <begin position="12"/>
        <end position="30"/>
    </location>
</feature>
<evidence type="ECO:0000256" key="1">
    <source>
        <dbReference type="SAM" id="Phobius"/>
    </source>
</evidence>
<dbReference type="OrthoDB" id="8533002at2"/>
<dbReference type="Pfam" id="PF04332">
    <property type="entry name" value="DUF475"/>
    <property type="match status" value="1"/>
</dbReference>
<gene>
    <name evidence="2" type="ORF">H261_16780</name>
</gene>
<dbReference type="PATRIC" id="fig|1244869.3.peg.3371"/>
<comment type="caution">
    <text evidence="2">The sequence shown here is derived from an EMBL/GenBank/DDBJ whole genome shotgun (WGS) entry which is preliminary data.</text>
</comment>
<feature type="transmembrane region" description="Helical" evidence="1">
    <location>
        <begin position="122"/>
        <end position="149"/>
    </location>
</feature>
<keyword evidence="1" id="KW-0472">Membrane</keyword>
<accession>M2Z338</accession>
<dbReference type="NCBIfam" id="NF010620">
    <property type="entry name" value="PRK14013.2-6"/>
    <property type="match status" value="1"/>
</dbReference>
<dbReference type="eggNOG" id="COG2899">
    <property type="taxonomic scope" value="Bacteria"/>
</dbReference>
<feature type="transmembrane region" description="Helical" evidence="1">
    <location>
        <begin position="322"/>
        <end position="340"/>
    </location>
</feature>
<proteinExistence type="predicted"/>
<protein>
    <recommendedName>
        <fullName evidence="4">Integral membrane protein</fullName>
    </recommendedName>
</protein>
<dbReference type="AlphaFoldDB" id="M2Z338"/>
<evidence type="ECO:0000313" key="3">
    <source>
        <dbReference type="Proteomes" id="UP000011744"/>
    </source>
</evidence>
<dbReference type="NCBIfam" id="NF010619">
    <property type="entry name" value="PRK14013.2-5"/>
    <property type="match status" value="1"/>
</dbReference>
<feature type="transmembrane region" description="Helical" evidence="1">
    <location>
        <begin position="263"/>
        <end position="283"/>
    </location>
</feature>
<dbReference type="Proteomes" id="UP000011744">
    <property type="component" value="Unassembled WGS sequence"/>
</dbReference>
<feature type="transmembrane region" description="Helical" evidence="1">
    <location>
        <begin position="79"/>
        <end position="102"/>
    </location>
</feature>